<dbReference type="GO" id="GO:0016758">
    <property type="term" value="F:hexosyltransferase activity"/>
    <property type="evidence" value="ECO:0007669"/>
    <property type="project" value="InterPro"/>
</dbReference>
<name>A0A2Z5R398_9MICC</name>
<sequence>MSIHNFPDVSVSDANSGVPVLTPNTDPVNIPTKTYDLVISLGTDYHRFDRLLRWVDAYLKENPHLSCLVQHGHTAPIERGENVRLMPAGDLMGYYATASVVVVQGGPGSIQDARRTGAIPLVVPRRAEFDEVVDNHQVPFADLMEKRGHAVVVNSRAELFDKLNLALANPSLFRSAEPYVAAPEVSAEQLSEALHDLLTGRSHRTEGYVTRFKNAARAHFLGKREMARISSLTPNA</sequence>
<protein>
    <submittedName>
        <fullName evidence="2">Glycosyltransferase</fullName>
    </submittedName>
</protein>
<dbReference type="SUPFAM" id="SSF53756">
    <property type="entry name" value="UDP-Glycosyltransferase/glycogen phosphorylase"/>
    <property type="match status" value="1"/>
</dbReference>
<feature type="domain" description="Glycosyl transferase family 28 C-terminal" evidence="1">
    <location>
        <begin position="87"/>
        <end position="170"/>
    </location>
</feature>
<reference evidence="2 3" key="1">
    <citation type="submission" date="2016-10" db="EMBL/GenBank/DDBJ databases">
        <title>Genome sequence of Rothia aeria strain JCM11412.</title>
        <authorList>
            <person name="Nambu T."/>
        </authorList>
    </citation>
    <scope>NUCLEOTIDE SEQUENCE [LARGE SCALE GENOMIC DNA]</scope>
    <source>
        <strain evidence="2 3">JCM 11412</strain>
    </source>
</reference>
<dbReference type="GeneID" id="93861327"/>
<keyword evidence="2" id="KW-0808">Transferase</keyword>
<dbReference type="Gene3D" id="3.40.50.2000">
    <property type="entry name" value="Glycogen Phosphorylase B"/>
    <property type="match status" value="1"/>
</dbReference>
<evidence type="ECO:0000313" key="2">
    <source>
        <dbReference type="EMBL" id="BAV87439.1"/>
    </source>
</evidence>
<dbReference type="KEGG" id="raj:RA11412_1140"/>
<dbReference type="Proteomes" id="UP000250241">
    <property type="component" value="Chromosome"/>
</dbReference>
<proteinExistence type="predicted"/>
<accession>A0A2Z5R398</accession>
<keyword evidence="3" id="KW-1185">Reference proteome</keyword>
<dbReference type="AlphaFoldDB" id="A0A2Z5R398"/>
<dbReference type="EMBL" id="AP017895">
    <property type="protein sequence ID" value="BAV87439.1"/>
    <property type="molecule type" value="Genomic_DNA"/>
</dbReference>
<evidence type="ECO:0000313" key="3">
    <source>
        <dbReference type="Proteomes" id="UP000250241"/>
    </source>
</evidence>
<dbReference type="RefSeq" id="WP_006888214.1">
    <property type="nucleotide sequence ID" value="NZ_CAUPAD010000001.1"/>
</dbReference>
<evidence type="ECO:0000259" key="1">
    <source>
        <dbReference type="Pfam" id="PF04101"/>
    </source>
</evidence>
<gene>
    <name evidence="2" type="ORF">RA11412_1140</name>
</gene>
<dbReference type="Pfam" id="PF04101">
    <property type="entry name" value="Glyco_tran_28_C"/>
    <property type="match status" value="1"/>
</dbReference>
<organism evidence="2 3">
    <name type="scientific">Rothia aeria</name>
    <dbReference type="NCBI Taxonomy" id="172042"/>
    <lineage>
        <taxon>Bacteria</taxon>
        <taxon>Bacillati</taxon>
        <taxon>Actinomycetota</taxon>
        <taxon>Actinomycetes</taxon>
        <taxon>Micrococcales</taxon>
        <taxon>Micrococcaceae</taxon>
        <taxon>Rothia</taxon>
    </lineage>
</organism>
<dbReference type="InterPro" id="IPR007235">
    <property type="entry name" value="Glyco_trans_28_C"/>
</dbReference>